<dbReference type="Proteomes" id="UP000887565">
    <property type="component" value="Unplaced"/>
</dbReference>
<evidence type="ECO:0000313" key="2">
    <source>
        <dbReference type="Proteomes" id="UP000887565"/>
    </source>
</evidence>
<organism evidence="2 3">
    <name type="scientific">Romanomermis culicivorax</name>
    <name type="common">Nematode worm</name>
    <dbReference type="NCBI Taxonomy" id="13658"/>
    <lineage>
        <taxon>Eukaryota</taxon>
        <taxon>Metazoa</taxon>
        <taxon>Ecdysozoa</taxon>
        <taxon>Nematoda</taxon>
        <taxon>Enoplea</taxon>
        <taxon>Dorylaimia</taxon>
        <taxon>Mermithida</taxon>
        <taxon>Mermithoidea</taxon>
        <taxon>Mermithidae</taxon>
        <taxon>Romanomermis</taxon>
    </lineage>
</organism>
<evidence type="ECO:0000313" key="3">
    <source>
        <dbReference type="WBParaSite" id="nRc.2.0.1.t12041-RA"/>
    </source>
</evidence>
<reference evidence="3" key="1">
    <citation type="submission" date="2022-11" db="UniProtKB">
        <authorList>
            <consortium name="WormBaseParasite"/>
        </authorList>
    </citation>
    <scope>IDENTIFICATION</scope>
</reference>
<sequence>MAKPALAGVRKAKCSSSQPARF</sequence>
<protein>
    <submittedName>
        <fullName evidence="3">Uncharacterized protein</fullName>
    </submittedName>
</protein>
<dbReference type="WBParaSite" id="nRc.2.0.1.t12041-RA">
    <property type="protein sequence ID" value="nRc.2.0.1.t12041-RA"/>
    <property type="gene ID" value="nRc.2.0.1.g12041"/>
</dbReference>
<evidence type="ECO:0000256" key="1">
    <source>
        <dbReference type="SAM" id="MobiDB-lite"/>
    </source>
</evidence>
<keyword evidence="2" id="KW-1185">Reference proteome</keyword>
<name>A0A915IFN4_ROMCU</name>
<dbReference type="AlphaFoldDB" id="A0A915IFN4"/>
<feature type="region of interest" description="Disordered" evidence="1">
    <location>
        <begin position="1"/>
        <end position="22"/>
    </location>
</feature>
<accession>A0A915IFN4</accession>
<proteinExistence type="predicted"/>